<feature type="domain" description="SRA1/Sec31" evidence="18">
    <location>
        <begin position="1152"/>
        <end position="1284"/>
    </location>
</feature>
<proteinExistence type="inferred from homology"/>
<evidence type="ECO:0000256" key="3">
    <source>
        <dbReference type="ARBA" id="ARBA00009358"/>
    </source>
</evidence>
<keyword evidence="9" id="KW-0256">Endoplasmic reticulum</keyword>
<dbReference type="GO" id="GO:0030127">
    <property type="term" value="C:COPII vesicle coat"/>
    <property type="evidence" value="ECO:0007669"/>
    <property type="project" value="TreeGrafter"/>
</dbReference>
<dbReference type="InterPro" id="IPR015943">
    <property type="entry name" value="WD40/YVTN_repeat-like_dom_sf"/>
</dbReference>
<comment type="subunit">
    <text evidence="15">The COPII coat is composed of at least 5 proteins: the SEC23/24 complex, the SEC13/31 complex, and the protein SAR1. SEC13 and SEC31 make a 2:2 tetramer that forms the edge element of the COPII outer coat. The tetramer self-assembles in multiple copies to form the complete polyhedral cage. Interacts (via WD 8) with SEC13.</text>
</comment>
<evidence type="ECO:0000256" key="10">
    <source>
        <dbReference type="ARBA" id="ARBA00022892"/>
    </source>
</evidence>
<keyword evidence="8" id="KW-0677">Repeat</keyword>
<comment type="subcellular location">
    <subcellularLocation>
        <location evidence="1">Cytoplasmic vesicle</location>
        <location evidence="1">COPII-coated vesicle membrane</location>
        <topology evidence="1">Peripheral membrane protein</topology>
        <orientation evidence="1">Cytoplasmic side</orientation>
    </subcellularLocation>
    <subcellularLocation>
        <location evidence="2">Endoplasmic reticulum membrane</location>
        <topology evidence="2">Peripheral membrane protein</topology>
        <orientation evidence="2">Cytoplasmic side</orientation>
    </subcellularLocation>
</comment>
<keyword evidence="13" id="KW-0968">Cytoplasmic vesicle</keyword>
<evidence type="ECO:0000256" key="13">
    <source>
        <dbReference type="ARBA" id="ARBA00023329"/>
    </source>
</evidence>
<feature type="region of interest" description="Disordered" evidence="17">
    <location>
        <begin position="960"/>
        <end position="1188"/>
    </location>
</feature>
<feature type="compositionally biased region" description="Low complexity" evidence="17">
    <location>
        <begin position="987"/>
        <end position="997"/>
    </location>
</feature>
<feature type="region of interest" description="Disordered" evidence="17">
    <location>
        <begin position="899"/>
        <end position="940"/>
    </location>
</feature>
<feature type="compositionally biased region" description="Low complexity" evidence="17">
    <location>
        <begin position="839"/>
        <end position="857"/>
    </location>
</feature>
<dbReference type="GO" id="GO:0007155">
    <property type="term" value="P:cell adhesion"/>
    <property type="evidence" value="ECO:0007669"/>
    <property type="project" value="InterPro"/>
</dbReference>
<dbReference type="FunFam" id="2.130.10.10:FF:000526">
    <property type="entry name" value="Protein transport protein SEC31"/>
    <property type="match status" value="1"/>
</dbReference>
<dbReference type="PANTHER" id="PTHR13923:SF11">
    <property type="entry name" value="SECRETORY 31, ISOFORM D"/>
    <property type="match status" value="1"/>
</dbReference>
<dbReference type="OrthoDB" id="542917at2759"/>
<dbReference type="Proteomes" id="UP000253472">
    <property type="component" value="Unassembled WGS sequence"/>
</dbReference>
<sequence>MVKISEIAGTSTFTWSLDNLPLMATGTVAGALDINFSSSAKLEIWDIFSSSSKHEPIFTAPVDNRFYALAWSKPFEERPQGLIAGAFENGALEFWDADVLIKTKDLAKASVHKSDKLDGAIKSLQFNPIQNHVLVTGGSKGQIFIWDTKTFSEPFSPGQAMTPMDEITCVSWNNSVSHILASTGNGGYTSIWDLKAKKELLHLAYTGPTGRANFSYVAWHPTQSTKLVTASDNDTCPLILTWDLRNSNAPEKILEGHEKGVLSLDWCKQDPNLLLSSGKDNATLLWNPVEGIKLGEYATTANWAFKTNFAPAAPDIFATASFDGKIVVQSLQDTSPPATTKVSSGDDNEFWSELSIADTQQPTFEVKQAPQWLKNPGSVSFGFGSKLVIVGPDASGKSVIKIQKFIAKGQDKTEKLFKDLKNDDFTTIIEDRLASETVNDNNKADWEVLKKLSESGKDSLFKDAAKPEETKKAEGGENENKENEEPKEANGDDDFFDKLGNGGTVKKESVFVPEGNFRIFNSNESDDNKQLINLILSNKIEEAVSSCLDQKKLLEALVLALDASDDIKEQVKSAYFKKHKENNLSRVLYNVSSKNVTDLVAHANVDNWKEIAVGISSFTSDAAEYNSKLSELGDRILQSKGGKRNDAVVCYLAGGALDKIANVWLKELPDYETELLSLKTEDVSSPSDARLQALTNFVEKLATYRYITNATGEFSGPMVEPLSKPILEFVNLVAGTGEFDLANKFLQLLPSEFAGTEKERILKATSRDAKPAVGAKATTSRTAAATTAAARSQGRVPQAYEPRNNYAAAPVSTPTAASGTSAYTPAVPQQQVPQPPQQQQPQYGYQPPVSGYGAPSYAGAAPKTNPYARSNPYAPSNNGFGILSPVGPQANLIGTAPVANASVIPPPPPPKANHKQETEGWNDLPDTFKPKTTAPKRAAAAVQSASVSPVPLSAALSQAASAGSVPTVGPPKRTISTSNIAPPPPKSASGSRAASKSQVPTIPASPKPAVSSRYAPPPAAAPAEGLQAPASVGNSPALHSSPRISKNPYAPSGTEQPPRKLSYASPPGPQLTNNGPLTPSVAPPKNPYAPPPTAAVPHAGIAPPPQKFGSVAPPPQPFGSTNSVPLQPAFSGVPPPPPQAGSGSAGFPPPPPPPAGVSAKIEQPPAQQPEVPAQPKHPQGDRSHIPADSLPIYNSLTTVLEAIKPSIPEKYARHGTDMEQRLNILFDHLNNEEISKPVLELLKQVSSSLEAKDFATATAANVEIATTHSDEIGNWHTGLKRLITMAEAMY</sequence>
<feature type="compositionally biased region" description="Low complexity" evidence="17">
    <location>
        <begin position="1156"/>
        <end position="1174"/>
    </location>
</feature>
<evidence type="ECO:0000256" key="12">
    <source>
        <dbReference type="ARBA" id="ARBA00023136"/>
    </source>
</evidence>
<dbReference type="EMBL" id="QLNQ01000026">
    <property type="protein sequence ID" value="RCK60646.1"/>
    <property type="molecule type" value="Genomic_DNA"/>
</dbReference>
<keyword evidence="10" id="KW-0931">ER-Golgi transport</keyword>
<dbReference type="GO" id="GO:0015031">
    <property type="term" value="P:protein transport"/>
    <property type="evidence" value="ECO:0007669"/>
    <property type="project" value="UniProtKB-KW"/>
</dbReference>
<dbReference type="InterPro" id="IPR009917">
    <property type="entry name" value="SRA1/Sec31"/>
</dbReference>
<evidence type="ECO:0000256" key="5">
    <source>
        <dbReference type="ARBA" id="ARBA00021236"/>
    </source>
</evidence>
<comment type="function">
    <text evidence="14">Component of the coat protein complex II (COPII) which promotes the formation of transport vesicles from the endoplasmic reticulum (ER). The coat has two main functions, the physical deformation of the endoplasmic reticulum membrane into vesicles and the selection of cargo molecules.</text>
</comment>
<dbReference type="PANTHER" id="PTHR13923">
    <property type="entry name" value="SEC31-RELATED PROTEIN"/>
    <property type="match status" value="1"/>
</dbReference>
<evidence type="ECO:0000256" key="15">
    <source>
        <dbReference type="ARBA" id="ARBA00025864"/>
    </source>
</evidence>
<evidence type="ECO:0000313" key="20">
    <source>
        <dbReference type="Proteomes" id="UP000253472"/>
    </source>
</evidence>
<organism evidence="19 20">
    <name type="scientific">Candida viswanathii</name>
    <dbReference type="NCBI Taxonomy" id="5486"/>
    <lineage>
        <taxon>Eukaryota</taxon>
        <taxon>Fungi</taxon>
        <taxon>Dikarya</taxon>
        <taxon>Ascomycota</taxon>
        <taxon>Saccharomycotina</taxon>
        <taxon>Pichiomycetes</taxon>
        <taxon>Debaryomycetaceae</taxon>
        <taxon>Candida/Lodderomyces clade</taxon>
        <taxon>Candida</taxon>
    </lineage>
</organism>
<keyword evidence="20" id="KW-1185">Reference proteome</keyword>
<comment type="caution">
    <text evidence="19">The sequence shown here is derived from an EMBL/GenBank/DDBJ whole genome shotgun (WGS) entry which is preliminary data.</text>
</comment>
<dbReference type="PROSITE" id="PS50294">
    <property type="entry name" value="WD_REPEATS_REGION"/>
    <property type="match status" value="1"/>
</dbReference>
<evidence type="ECO:0000256" key="7">
    <source>
        <dbReference type="ARBA" id="ARBA00022574"/>
    </source>
</evidence>
<feature type="compositionally biased region" description="Low complexity" evidence="17">
    <location>
        <begin position="807"/>
        <end position="832"/>
    </location>
</feature>
<feature type="region of interest" description="Disordered" evidence="17">
    <location>
        <begin position="460"/>
        <end position="498"/>
    </location>
</feature>
<dbReference type="Pfam" id="PF07304">
    <property type="entry name" value="SRA1"/>
    <property type="match status" value="1"/>
</dbReference>
<gene>
    <name evidence="19" type="primary">SEC31_1</name>
    <name evidence="19" type="ORF">Cantr_08112</name>
</gene>
<feature type="compositionally biased region" description="Basic and acidic residues" evidence="17">
    <location>
        <begin position="460"/>
        <end position="490"/>
    </location>
</feature>
<dbReference type="GO" id="GO:0005789">
    <property type="term" value="C:endoplasmic reticulum membrane"/>
    <property type="evidence" value="ECO:0007669"/>
    <property type="project" value="UniProtKB-SubCell"/>
</dbReference>
<keyword evidence="11" id="KW-0653">Protein transport</keyword>
<dbReference type="GO" id="GO:0090110">
    <property type="term" value="P:COPII-coated vesicle cargo loading"/>
    <property type="evidence" value="ECO:0007669"/>
    <property type="project" value="TreeGrafter"/>
</dbReference>
<feature type="compositionally biased region" description="Polar residues" evidence="17">
    <location>
        <begin position="1032"/>
        <end position="1044"/>
    </location>
</feature>
<feature type="compositionally biased region" description="Low complexity" evidence="17">
    <location>
        <begin position="1021"/>
        <end position="1031"/>
    </location>
</feature>
<feature type="repeat" description="WD" evidence="16">
    <location>
        <begin position="254"/>
        <end position="287"/>
    </location>
</feature>
<evidence type="ECO:0000256" key="2">
    <source>
        <dbReference type="ARBA" id="ARBA00004397"/>
    </source>
</evidence>
<dbReference type="Pfam" id="PF00400">
    <property type="entry name" value="WD40"/>
    <property type="match status" value="1"/>
</dbReference>
<dbReference type="SMART" id="SM00320">
    <property type="entry name" value="WD40"/>
    <property type="match status" value="5"/>
</dbReference>
<reference evidence="19 20" key="1">
    <citation type="submission" date="2018-06" db="EMBL/GenBank/DDBJ databases">
        <title>Whole genome sequencing of Candida tropicalis (genome annotated by CSBL at Korea University).</title>
        <authorList>
            <person name="Ahn J."/>
        </authorList>
    </citation>
    <scope>NUCLEOTIDE SEQUENCE [LARGE SCALE GENOMIC DNA]</scope>
    <source>
        <strain evidence="19 20">ATCC 20962</strain>
    </source>
</reference>
<feature type="compositionally biased region" description="Pro residues" evidence="17">
    <location>
        <begin position="1081"/>
        <end position="1094"/>
    </location>
</feature>
<dbReference type="GO" id="GO:0005198">
    <property type="term" value="F:structural molecule activity"/>
    <property type="evidence" value="ECO:0007669"/>
    <property type="project" value="InterPro"/>
</dbReference>
<evidence type="ECO:0000256" key="17">
    <source>
        <dbReference type="SAM" id="MobiDB-lite"/>
    </source>
</evidence>
<evidence type="ECO:0000259" key="18">
    <source>
        <dbReference type="Pfam" id="PF07304"/>
    </source>
</evidence>
<evidence type="ECO:0000256" key="16">
    <source>
        <dbReference type="PROSITE-ProRule" id="PRU00221"/>
    </source>
</evidence>
<dbReference type="InterPro" id="IPR036322">
    <property type="entry name" value="WD40_repeat_dom_sf"/>
</dbReference>
<evidence type="ECO:0000256" key="8">
    <source>
        <dbReference type="ARBA" id="ARBA00022737"/>
    </source>
</evidence>
<dbReference type="Gene3D" id="2.130.10.10">
    <property type="entry name" value="YVTN repeat-like/Quinoprotein amine dehydrogenase"/>
    <property type="match status" value="1"/>
</dbReference>
<evidence type="ECO:0000256" key="14">
    <source>
        <dbReference type="ARBA" id="ARBA00025471"/>
    </source>
</evidence>
<feature type="compositionally biased region" description="Pro residues" evidence="17">
    <location>
        <begin position="1102"/>
        <end position="1117"/>
    </location>
</feature>
<dbReference type="GO" id="GO:0070971">
    <property type="term" value="C:endoplasmic reticulum exit site"/>
    <property type="evidence" value="ECO:0007669"/>
    <property type="project" value="TreeGrafter"/>
</dbReference>
<feature type="region of interest" description="Disordered" evidence="17">
    <location>
        <begin position="765"/>
        <end position="857"/>
    </location>
</feature>
<feature type="compositionally biased region" description="Low complexity" evidence="17">
    <location>
        <begin position="930"/>
        <end position="940"/>
    </location>
</feature>
<dbReference type="GO" id="GO:0007029">
    <property type="term" value="P:endoplasmic reticulum organization"/>
    <property type="evidence" value="ECO:0007669"/>
    <property type="project" value="TreeGrafter"/>
</dbReference>
<dbReference type="SUPFAM" id="SSF50978">
    <property type="entry name" value="WD40 repeat-like"/>
    <property type="match status" value="1"/>
</dbReference>
<protein>
    <recommendedName>
        <fullName evidence="5">Protein transport protein SEC31</fullName>
    </recommendedName>
    <alternativeName>
        <fullName evidence="4">Protein transport protein sec31</fullName>
    </alternativeName>
</protein>
<name>A0A367Y432_9ASCO</name>
<dbReference type="Gene3D" id="1.25.40.1030">
    <property type="match status" value="1"/>
</dbReference>
<evidence type="ECO:0000313" key="19">
    <source>
        <dbReference type="EMBL" id="RCK60646.1"/>
    </source>
</evidence>
<feature type="compositionally biased region" description="Low complexity" evidence="17">
    <location>
        <begin position="777"/>
        <end position="792"/>
    </location>
</feature>
<comment type="similarity">
    <text evidence="3">Belongs to the WD repeat SEC31 family.</text>
</comment>
<dbReference type="InterPro" id="IPR001680">
    <property type="entry name" value="WD40_rpt"/>
</dbReference>
<keyword evidence="12" id="KW-0472">Membrane</keyword>
<keyword evidence="6" id="KW-0813">Transport</keyword>
<keyword evidence="7 16" id="KW-0853">WD repeat</keyword>
<dbReference type="PROSITE" id="PS50082">
    <property type="entry name" value="WD_REPEATS_2"/>
    <property type="match status" value="1"/>
</dbReference>
<dbReference type="InterPro" id="IPR000633">
    <property type="entry name" value="Vinculin_CS"/>
</dbReference>
<dbReference type="STRING" id="5486.A0A367Y432"/>
<accession>A0A367Y432</accession>
<evidence type="ECO:0000256" key="4">
    <source>
        <dbReference type="ARBA" id="ARBA00013507"/>
    </source>
</evidence>
<dbReference type="Gene3D" id="1.20.940.10">
    <property type="entry name" value="Functional domain of the splicing factor Prp18"/>
    <property type="match status" value="1"/>
</dbReference>
<dbReference type="GO" id="GO:0015629">
    <property type="term" value="C:actin cytoskeleton"/>
    <property type="evidence" value="ECO:0007669"/>
    <property type="project" value="InterPro"/>
</dbReference>
<dbReference type="InterPro" id="IPR040251">
    <property type="entry name" value="SEC31-like"/>
</dbReference>
<evidence type="ECO:0000256" key="1">
    <source>
        <dbReference type="ARBA" id="ARBA00004299"/>
    </source>
</evidence>
<evidence type="ECO:0000256" key="9">
    <source>
        <dbReference type="ARBA" id="ARBA00022824"/>
    </source>
</evidence>
<evidence type="ECO:0000256" key="11">
    <source>
        <dbReference type="ARBA" id="ARBA00022927"/>
    </source>
</evidence>
<dbReference type="PROSITE" id="PS00664">
    <property type="entry name" value="VINCULIN_2"/>
    <property type="match status" value="1"/>
</dbReference>
<evidence type="ECO:0000256" key="6">
    <source>
        <dbReference type="ARBA" id="ARBA00022448"/>
    </source>
</evidence>